<dbReference type="EMBL" id="AJWN02000046">
    <property type="protein sequence ID" value="OEE61571.1"/>
    <property type="molecule type" value="Genomic_DNA"/>
</dbReference>
<dbReference type="AlphaFoldDB" id="A0A1E5C7T2"/>
<keyword evidence="1" id="KW-1133">Transmembrane helix</keyword>
<name>A0A1E5C7T2_9GAMM</name>
<keyword evidence="3" id="KW-1185">Reference proteome</keyword>
<evidence type="ECO:0000313" key="3">
    <source>
        <dbReference type="Proteomes" id="UP000095039"/>
    </source>
</evidence>
<evidence type="ECO:0000313" key="2">
    <source>
        <dbReference type="EMBL" id="OEE61571.1"/>
    </source>
</evidence>
<evidence type="ECO:0000256" key="1">
    <source>
        <dbReference type="SAM" id="Phobius"/>
    </source>
</evidence>
<protein>
    <submittedName>
        <fullName evidence="2">Uncharacterized protein</fullName>
    </submittedName>
</protein>
<organism evidence="2 3">
    <name type="scientific">Enterovibrio norvegicus FF-454</name>
    <dbReference type="NCBI Taxonomy" id="1185651"/>
    <lineage>
        <taxon>Bacteria</taxon>
        <taxon>Pseudomonadati</taxon>
        <taxon>Pseudomonadota</taxon>
        <taxon>Gammaproteobacteria</taxon>
        <taxon>Vibrionales</taxon>
        <taxon>Vibrionaceae</taxon>
        <taxon>Enterovibrio</taxon>
    </lineage>
</organism>
<dbReference type="Proteomes" id="UP000095039">
    <property type="component" value="Unassembled WGS sequence"/>
</dbReference>
<accession>A0A1E5C7T2</accession>
<gene>
    <name evidence="2" type="ORF">A1OK_09440</name>
</gene>
<feature type="transmembrane region" description="Helical" evidence="1">
    <location>
        <begin position="12"/>
        <end position="35"/>
    </location>
</feature>
<sequence length="68" mass="7385">MRAKHCSHCDKAWRISMTAVIIASVGSVISIQVALSFDFNVLFAFVLGALIAGGTYYFCPLSKIEVSE</sequence>
<comment type="caution">
    <text evidence="2">The sequence shown here is derived from an EMBL/GenBank/DDBJ whole genome shotgun (WGS) entry which is preliminary data.</text>
</comment>
<keyword evidence="1" id="KW-0472">Membrane</keyword>
<keyword evidence="1" id="KW-0812">Transmembrane</keyword>
<reference evidence="2 3" key="1">
    <citation type="journal article" date="2012" name="Science">
        <title>Ecological populations of bacteria act as socially cohesive units of antibiotic production and resistance.</title>
        <authorList>
            <person name="Cordero O.X."/>
            <person name="Wildschutte H."/>
            <person name="Kirkup B."/>
            <person name="Proehl S."/>
            <person name="Ngo L."/>
            <person name="Hussain F."/>
            <person name="Le Roux F."/>
            <person name="Mincer T."/>
            <person name="Polz M.F."/>
        </authorList>
    </citation>
    <scope>NUCLEOTIDE SEQUENCE [LARGE SCALE GENOMIC DNA]</scope>
    <source>
        <strain evidence="2 3">FF-454</strain>
    </source>
</reference>
<proteinExistence type="predicted"/>
<feature type="transmembrane region" description="Helical" evidence="1">
    <location>
        <begin position="41"/>
        <end position="59"/>
    </location>
</feature>